<proteinExistence type="predicted"/>
<evidence type="ECO:0000313" key="1">
    <source>
        <dbReference type="EMBL" id="EGH31244.1"/>
    </source>
</evidence>
<gene>
    <name evidence="1" type="ORF">PSYJA_20583</name>
</gene>
<dbReference type="AlphaFoldDB" id="F3FM08"/>
<name>F3FM08_PSESX</name>
<dbReference type="EMBL" id="AEAH01000939">
    <property type="protein sequence ID" value="EGH31244.1"/>
    <property type="molecule type" value="Genomic_DNA"/>
</dbReference>
<sequence>MSNAIEINELHWLLAVTQNIDVGIVVLDLNYRVTVWNTFMENRSGVVPYVAVDKTFFEIFPEVNAKWFSKKIDNVVTLGTPAFTIWEQRPLLG</sequence>
<organism evidence="1 2">
    <name type="scientific">Pseudomonas syringae pv. japonica str. M301072</name>
    <dbReference type="NCBI Taxonomy" id="629262"/>
    <lineage>
        <taxon>Bacteria</taxon>
        <taxon>Pseudomonadati</taxon>
        <taxon>Pseudomonadota</taxon>
        <taxon>Gammaproteobacteria</taxon>
        <taxon>Pseudomonadales</taxon>
        <taxon>Pseudomonadaceae</taxon>
        <taxon>Pseudomonas</taxon>
        <taxon>Pseudomonas syringae</taxon>
    </lineage>
</organism>
<protein>
    <submittedName>
        <fullName evidence="1">Sensory box protein</fullName>
    </submittedName>
</protein>
<comment type="caution">
    <text evidence="1">The sequence shown here is derived from an EMBL/GenBank/DDBJ whole genome shotgun (WGS) entry which is preliminary data.</text>
</comment>
<dbReference type="Proteomes" id="UP000004471">
    <property type="component" value="Unassembled WGS sequence"/>
</dbReference>
<dbReference type="HOGENOM" id="CLU_139774_0_0_6"/>
<dbReference type="Gene3D" id="3.30.450.20">
    <property type="entry name" value="PAS domain"/>
    <property type="match status" value="1"/>
</dbReference>
<dbReference type="InterPro" id="IPR035965">
    <property type="entry name" value="PAS-like_dom_sf"/>
</dbReference>
<feature type="non-terminal residue" evidence="1">
    <location>
        <position position="93"/>
    </location>
</feature>
<dbReference type="SUPFAM" id="SSF55785">
    <property type="entry name" value="PYP-like sensor domain (PAS domain)"/>
    <property type="match status" value="1"/>
</dbReference>
<evidence type="ECO:0000313" key="2">
    <source>
        <dbReference type="Proteomes" id="UP000004471"/>
    </source>
</evidence>
<accession>F3FM08</accession>
<reference evidence="1 2" key="1">
    <citation type="journal article" date="2011" name="PLoS Pathog.">
        <title>Dynamic evolution of pathogenicity revealed by sequencing and comparative genomics of 19 Pseudomonas syringae isolates.</title>
        <authorList>
            <person name="Baltrus D.A."/>
            <person name="Nishimura M.T."/>
            <person name="Romanchuk A."/>
            <person name="Chang J.H."/>
            <person name="Mukhtar M.S."/>
            <person name="Cherkis K."/>
            <person name="Roach J."/>
            <person name="Grant S.R."/>
            <person name="Jones C.D."/>
            <person name="Dangl J.L."/>
        </authorList>
    </citation>
    <scope>NUCLEOTIDE SEQUENCE [LARGE SCALE GENOMIC DNA]</scope>
    <source>
        <strain evidence="2">M301072PT</strain>
    </source>
</reference>